<dbReference type="AlphaFoldDB" id="A0A6J7QVP9"/>
<proteinExistence type="predicted"/>
<accession>A0A6J7QVP9</accession>
<dbReference type="EMBL" id="CAFBPF010000188">
    <property type="protein sequence ID" value="CAB5021727.1"/>
    <property type="molecule type" value="Genomic_DNA"/>
</dbReference>
<name>A0A6J7QVP9_9ZZZZ</name>
<dbReference type="SUPFAM" id="SSF75620">
    <property type="entry name" value="Release factor"/>
    <property type="match status" value="1"/>
</dbReference>
<evidence type="ECO:0000313" key="2">
    <source>
        <dbReference type="EMBL" id="CAB5021727.1"/>
    </source>
</evidence>
<organism evidence="2">
    <name type="scientific">freshwater metagenome</name>
    <dbReference type="NCBI Taxonomy" id="449393"/>
    <lineage>
        <taxon>unclassified sequences</taxon>
        <taxon>metagenomes</taxon>
        <taxon>ecological metagenomes</taxon>
    </lineage>
</organism>
<dbReference type="InterPro" id="IPR045853">
    <property type="entry name" value="Pep_chain_release_fac_I_sf"/>
</dbReference>
<sequence>MRILRARLLQIEEEKREAELSTVRRSQLKGGGRSEKIRTYNFKENRVTDHRVGLTLHSLDAVLAGDLDALVDALASAERAEQLAHGTP</sequence>
<evidence type="ECO:0000256" key="1">
    <source>
        <dbReference type="ARBA" id="ARBA00022481"/>
    </source>
</evidence>
<gene>
    <name evidence="2" type="ORF">UFOPK4071_01271</name>
</gene>
<protein>
    <submittedName>
        <fullName evidence="2">Unannotated protein</fullName>
    </submittedName>
</protein>
<dbReference type="Gene3D" id="3.30.70.1660">
    <property type="match status" value="1"/>
</dbReference>
<dbReference type="InterPro" id="IPR050057">
    <property type="entry name" value="Prokaryotic/Mito_RF"/>
</dbReference>
<keyword evidence="1" id="KW-0488">Methylation</keyword>
<dbReference type="PANTHER" id="PTHR43804">
    <property type="entry name" value="LD18447P"/>
    <property type="match status" value="1"/>
</dbReference>
<dbReference type="PANTHER" id="PTHR43804:SF7">
    <property type="entry name" value="LD18447P"/>
    <property type="match status" value="1"/>
</dbReference>
<reference evidence="2" key="1">
    <citation type="submission" date="2020-05" db="EMBL/GenBank/DDBJ databases">
        <authorList>
            <person name="Chiriac C."/>
            <person name="Salcher M."/>
            <person name="Ghai R."/>
            <person name="Kavagutti S V."/>
        </authorList>
    </citation>
    <scope>NUCLEOTIDE SEQUENCE</scope>
</reference>